<dbReference type="InterPro" id="IPR050312">
    <property type="entry name" value="IolE/XylAMocC-like"/>
</dbReference>
<dbReference type="PANTHER" id="PTHR12110:SF53">
    <property type="entry name" value="BLR5974 PROTEIN"/>
    <property type="match status" value="1"/>
</dbReference>
<evidence type="ECO:0000313" key="7">
    <source>
        <dbReference type="Proteomes" id="UP000031196"/>
    </source>
</evidence>
<evidence type="ECO:0000313" key="6">
    <source>
        <dbReference type="EMBL" id="KIC65855.1"/>
    </source>
</evidence>
<comment type="caution">
    <text evidence="6">The sequence shown here is derived from an EMBL/GenBank/DDBJ whole genome shotgun (WGS) entry which is preliminary data.</text>
</comment>
<dbReference type="OrthoDB" id="3520171at2"/>
<feature type="domain" description="C-glycoside deglycosidase beta subunit" evidence="5">
    <location>
        <begin position="15"/>
        <end position="108"/>
    </location>
</feature>
<dbReference type="PANTHER" id="PTHR12110">
    <property type="entry name" value="HYDROXYPYRUVATE ISOMERASE"/>
    <property type="match status" value="1"/>
</dbReference>
<dbReference type="SUPFAM" id="SSF51658">
    <property type="entry name" value="Xylose isomerase-like"/>
    <property type="match status" value="1"/>
</dbReference>
<dbReference type="Proteomes" id="UP000031196">
    <property type="component" value="Unassembled WGS sequence"/>
</dbReference>
<accession>A0A0B4DN65</accession>
<dbReference type="InterPro" id="IPR045959">
    <property type="entry name" value="CGDB"/>
</dbReference>
<keyword evidence="6" id="KW-0670">Pyruvate</keyword>
<evidence type="ECO:0000256" key="2">
    <source>
        <dbReference type="ARBA" id="ARBA00023277"/>
    </source>
</evidence>
<organism evidence="6 7">
    <name type="scientific">Pseudarthrobacter phenanthrenivorans</name>
    <name type="common">Arthrobacter phenanthrenivorans</name>
    <dbReference type="NCBI Taxonomy" id="361575"/>
    <lineage>
        <taxon>Bacteria</taxon>
        <taxon>Bacillati</taxon>
        <taxon>Actinomycetota</taxon>
        <taxon>Actinomycetes</taxon>
        <taxon>Micrococcales</taxon>
        <taxon>Micrococcaceae</taxon>
        <taxon>Pseudarthrobacter</taxon>
    </lineage>
</organism>
<name>A0A0B4DN65_PSEPS</name>
<sequence>MPNGLIDDASLRTHPDGLALSLTIPWYRSLWLSSVSKLTLSVDGQEVPQEDLSLELDGTRYALADLPAQSETLWYLQQHPHLIARRDTPVVLGEVHAVAISGELRLPYMQIAPGEEGGPGMYVPNFVRQSLELTVMDRNAPAPEPAAVTAPAPQRTAEDPFKLGLTLYSASAEFRAGWYDFDGLLKRVADLGIGPGIEIVASQVLPTYPVVDDGFVRTWKAAFDKYGFDASSFGANLDMGRRRDRDMTPDEEFEFTRTLFQGAKTLGFPLVRIQSAKPQLLRRLLPLAEQLELKLAYEIHAPLGPNSPEIMKVRDVYAELDSPLLGFVADFSSTMHSMSPTLLRAVRRAGLDDEAIKKLQAIWATDAPMRERQEEFIGYLRSRDFDPGRLGSFAHLAFNMHGHVRPAEWADIMPQIMHVHAKFYDIDDDGNEPAIDYPELVRVFVDDGGYRGYWSSEWEGHAFAELGEVDPLLLVRKQHDLIRKSMRSVPASA</sequence>
<dbReference type="InterPro" id="IPR036237">
    <property type="entry name" value="Xyl_isomerase-like_sf"/>
</dbReference>
<dbReference type="Gene3D" id="3.20.20.150">
    <property type="entry name" value="Divalent-metal-dependent TIM barrel enzymes"/>
    <property type="match status" value="1"/>
</dbReference>
<dbReference type="EMBL" id="JWTB01000027">
    <property type="protein sequence ID" value="KIC65855.1"/>
    <property type="molecule type" value="Genomic_DNA"/>
</dbReference>
<comment type="similarity">
    <text evidence="3">Belongs to the C-glycoside deglycosidase beta subunit family.</text>
</comment>
<dbReference type="RefSeq" id="WP_043453852.1">
    <property type="nucleotide sequence ID" value="NZ_JWTB01000027.1"/>
</dbReference>
<dbReference type="AlphaFoldDB" id="A0A0B4DN65"/>
<reference evidence="6 7" key="1">
    <citation type="submission" date="2014-12" db="EMBL/GenBank/DDBJ databases">
        <title>Genome sequencing of Arthrobacter phenanthrenivorans SWC37.</title>
        <authorList>
            <person name="Tan P.W."/>
            <person name="Chan K.-G."/>
        </authorList>
    </citation>
    <scope>NUCLEOTIDE SEQUENCE [LARGE SCALE GENOMIC DNA]</scope>
    <source>
        <strain evidence="6 7">SWC37</strain>
    </source>
</reference>
<keyword evidence="1 6" id="KW-0456">Lyase</keyword>
<proteinExistence type="inferred from homology"/>
<evidence type="ECO:0000256" key="3">
    <source>
        <dbReference type="ARBA" id="ARBA00046336"/>
    </source>
</evidence>
<dbReference type="GO" id="GO:0016829">
    <property type="term" value="F:lyase activity"/>
    <property type="evidence" value="ECO:0007669"/>
    <property type="project" value="UniProtKB-KW"/>
</dbReference>
<dbReference type="Pfam" id="PF19906">
    <property type="entry name" value="CGDB"/>
    <property type="match status" value="1"/>
</dbReference>
<keyword evidence="2" id="KW-0119">Carbohydrate metabolism</keyword>
<evidence type="ECO:0000259" key="5">
    <source>
        <dbReference type="Pfam" id="PF19906"/>
    </source>
</evidence>
<evidence type="ECO:0000256" key="1">
    <source>
        <dbReference type="ARBA" id="ARBA00023239"/>
    </source>
</evidence>
<protein>
    <recommendedName>
        <fullName evidence="4">C-deglycosylation enzyme beta subunit</fullName>
    </recommendedName>
</protein>
<evidence type="ECO:0000256" key="4">
    <source>
        <dbReference type="ARBA" id="ARBA00047208"/>
    </source>
</evidence>
<gene>
    <name evidence="6" type="ORF">RM50_14150</name>
</gene>